<dbReference type="InterPro" id="IPR029058">
    <property type="entry name" value="AB_hydrolase_fold"/>
</dbReference>
<evidence type="ECO:0000313" key="3">
    <source>
        <dbReference type="Proteomes" id="UP000630353"/>
    </source>
</evidence>
<keyword evidence="3" id="KW-1185">Reference proteome</keyword>
<organism evidence="2 3">
    <name type="scientific">Thalassobaculum fulvum</name>
    <dbReference type="NCBI Taxonomy" id="1633335"/>
    <lineage>
        <taxon>Bacteria</taxon>
        <taxon>Pseudomonadati</taxon>
        <taxon>Pseudomonadota</taxon>
        <taxon>Alphaproteobacteria</taxon>
        <taxon>Rhodospirillales</taxon>
        <taxon>Thalassobaculaceae</taxon>
        <taxon>Thalassobaculum</taxon>
    </lineage>
</organism>
<evidence type="ECO:0000259" key="1">
    <source>
        <dbReference type="Pfam" id="PF00561"/>
    </source>
</evidence>
<dbReference type="SUPFAM" id="SSF53474">
    <property type="entry name" value="alpha/beta-Hydrolases"/>
    <property type="match status" value="1"/>
</dbReference>
<dbReference type="EMBL" id="BMZS01000003">
    <property type="protein sequence ID" value="GHD45604.1"/>
    <property type="molecule type" value="Genomic_DNA"/>
</dbReference>
<dbReference type="GO" id="GO:0042952">
    <property type="term" value="P:beta-ketoadipate pathway"/>
    <property type="evidence" value="ECO:0007669"/>
    <property type="project" value="InterPro"/>
</dbReference>
<dbReference type="Proteomes" id="UP000630353">
    <property type="component" value="Unassembled WGS sequence"/>
</dbReference>
<dbReference type="PRINTS" id="PR00111">
    <property type="entry name" value="ABHYDROLASE"/>
</dbReference>
<dbReference type="GO" id="GO:0047570">
    <property type="term" value="F:3-oxoadipate enol-lactonase activity"/>
    <property type="evidence" value="ECO:0007669"/>
    <property type="project" value="InterPro"/>
</dbReference>
<dbReference type="Gene3D" id="3.40.50.1820">
    <property type="entry name" value="alpha/beta hydrolase"/>
    <property type="match status" value="1"/>
</dbReference>
<evidence type="ECO:0000313" key="2">
    <source>
        <dbReference type="EMBL" id="GHD45604.1"/>
    </source>
</evidence>
<dbReference type="InterPro" id="IPR000073">
    <property type="entry name" value="AB_hydrolase_1"/>
</dbReference>
<dbReference type="InterPro" id="IPR026968">
    <property type="entry name" value="PcaD/CatD"/>
</dbReference>
<feature type="domain" description="AB hydrolase-1" evidence="1">
    <location>
        <begin position="22"/>
        <end position="246"/>
    </location>
</feature>
<proteinExistence type="predicted"/>
<reference evidence="2" key="1">
    <citation type="journal article" date="2014" name="Int. J. Syst. Evol. Microbiol.">
        <title>Complete genome sequence of Corynebacterium casei LMG S-19264T (=DSM 44701T), isolated from a smear-ripened cheese.</title>
        <authorList>
            <consortium name="US DOE Joint Genome Institute (JGI-PGF)"/>
            <person name="Walter F."/>
            <person name="Albersmeier A."/>
            <person name="Kalinowski J."/>
            <person name="Ruckert C."/>
        </authorList>
    </citation>
    <scope>NUCLEOTIDE SEQUENCE</scope>
    <source>
        <strain evidence="2">KCTC 42651</strain>
    </source>
</reference>
<protein>
    <submittedName>
        <fullName evidence="2">3-oxoadipate enol-lactonase</fullName>
    </submittedName>
</protein>
<dbReference type="PANTHER" id="PTHR43433:SF1">
    <property type="entry name" value="BLL5160 PROTEIN"/>
    <property type="match status" value="1"/>
</dbReference>
<dbReference type="PANTHER" id="PTHR43433">
    <property type="entry name" value="HYDROLASE, ALPHA/BETA FOLD FAMILY PROTEIN"/>
    <property type="match status" value="1"/>
</dbReference>
<dbReference type="Pfam" id="PF00561">
    <property type="entry name" value="Abhydrolase_1"/>
    <property type="match status" value="1"/>
</dbReference>
<dbReference type="RefSeq" id="WP_189988214.1">
    <property type="nucleotide sequence ID" value="NZ_BMZS01000003.1"/>
</dbReference>
<dbReference type="NCBIfam" id="TIGR02427">
    <property type="entry name" value="protocat_pcaD"/>
    <property type="match status" value="1"/>
</dbReference>
<dbReference type="AlphaFoldDB" id="A0A918XPV8"/>
<accession>A0A918XPV8</accession>
<name>A0A918XPV8_9PROT</name>
<reference evidence="2" key="2">
    <citation type="submission" date="2020-09" db="EMBL/GenBank/DDBJ databases">
        <authorList>
            <person name="Sun Q."/>
            <person name="Kim S."/>
        </authorList>
    </citation>
    <scope>NUCLEOTIDE SEQUENCE</scope>
    <source>
        <strain evidence="2">KCTC 42651</strain>
    </source>
</reference>
<comment type="caution">
    <text evidence="2">The sequence shown here is derived from an EMBL/GenBank/DDBJ whole genome shotgun (WGS) entry which is preliminary data.</text>
</comment>
<gene>
    <name evidence="2" type="ORF">GCM10017083_13750</name>
</gene>
<sequence>MQAVTIDGTPMHYAVDGPEGAPVLVFANSLGTDFRIWDRVLAQLGGRFRTVRYDKRGHGLSDLGTAPFDMARLGADLEALLDHLGIESALVCGLSIGGLIAQQLVRDNPSRVRALVLCDTAAKIGTPEMWQARIDAIAKGGLEGLADAVMERWFAPVFRATRPDELALWRNMLVRTPAEGYAWACAAIRDADLTADAARIAVPTLAVCGADDGATTPETVRALAAGIPGAIYREIPDAGHLPCVEQPDALVGHMLGFFRENGLV</sequence>
<dbReference type="InterPro" id="IPR050471">
    <property type="entry name" value="AB_hydrolase"/>
</dbReference>